<dbReference type="RefSeq" id="WP_112069175.1">
    <property type="nucleotide sequence ID" value="NZ_JUGD01000022.1"/>
</dbReference>
<gene>
    <name evidence="1" type="ORF">RB24_17485</name>
</gene>
<dbReference type="EMBL" id="JUGD01000022">
    <property type="protein sequence ID" value="RAM63119.1"/>
    <property type="molecule type" value="Genomic_DNA"/>
</dbReference>
<name>A0ABX9BYQ5_9BURK</name>
<proteinExistence type="predicted"/>
<protein>
    <submittedName>
        <fullName evidence="1">Uncharacterized protein</fullName>
    </submittedName>
</protein>
<reference evidence="1 2" key="1">
    <citation type="submission" date="2014-12" db="EMBL/GenBank/DDBJ databases">
        <title>Complete genome sequence of Herbaspirillum rubrisubalbicans Os38.</title>
        <authorList>
            <person name="Chen M."/>
            <person name="An Q."/>
        </authorList>
    </citation>
    <scope>NUCLEOTIDE SEQUENCE [LARGE SCALE GENOMIC DNA]</scope>
    <source>
        <strain evidence="1 2">Os38</strain>
    </source>
</reference>
<accession>A0ABX9BYQ5</accession>
<keyword evidence="2" id="KW-1185">Reference proteome</keyword>
<evidence type="ECO:0000313" key="2">
    <source>
        <dbReference type="Proteomes" id="UP000248631"/>
    </source>
</evidence>
<evidence type="ECO:0000313" key="1">
    <source>
        <dbReference type="EMBL" id="RAM63119.1"/>
    </source>
</evidence>
<dbReference type="Proteomes" id="UP000248631">
    <property type="component" value="Unassembled WGS sequence"/>
</dbReference>
<organism evidence="1 2">
    <name type="scientific">Herbaspirillum rubrisubalbicans</name>
    <dbReference type="NCBI Taxonomy" id="80842"/>
    <lineage>
        <taxon>Bacteria</taxon>
        <taxon>Pseudomonadati</taxon>
        <taxon>Pseudomonadota</taxon>
        <taxon>Betaproteobacteria</taxon>
        <taxon>Burkholderiales</taxon>
        <taxon>Oxalobacteraceae</taxon>
        <taxon>Herbaspirillum</taxon>
    </lineage>
</organism>
<sequence length="83" mass="9265">MIRTALTRLIAAIAAVYLLLIAQAFTKNDPELEPFVDLGRQMSMEQIQPVDQLRSLCSVEWPTDVAGTKTAEARRKACRVFGE</sequence>
<comment type="caution">
    <text evidence="1">The sequence shown here is derived from an EMBL/GenBank/DDBJ whole genome shotgun (WGS) entry which is preliminary data.</text>
</comment>